<dbReference type="EMBL" id="JAUSWK010000002">
    <property type="protein sequence ID" value="MDQ0566417.1"/>
    <property type="molecule type" value="Genomic_DNA"/>
</dbReference>
<keyword evidence="5 6" id="KW-0482">Metalloprotease</keyword>
<feature type="transmembrane region" description="Helical" evidence="7">
    <location>
        <begin position="112"/>
        <end position="134"/>
    </location>
</feature>
<evidence type="ECO:0000256" key="7">
    <source>
        <dbReference type="SAM" id="Phobius"/>
    </source>
</evidence>
<evidence type="ECO:0000256" key="2">
    <source>
        <dbReference type="ARBA" id="ARBA00022723"/>
    </source>
</evidence>
<keyword evidence="7" id="KW-0812">Transmembrane</keyword>
<evidence type="ECO:0000313" key="13">
    <source>
        <dbReference type="Proteomes" id="UP001238601"/>
    </source>
</evidence>
<feature type="domain" description="Peptidase M48" evidence="8">
    <location>
        <begin position="177"/>
        <end position="335"/>
    </location>
</feature>
<evidence type="ECO:0000256" key="5">
    <source>
        <dbReference type="ARBA" id="ARBA00023049"/>
    </source>
</evidence>
<proteinExistence type="inferred from homology"/>
<dbReference type="InterPro" id="IPR055518">
    <property type="entry name" value="DUF7092"/>
</dbReference>
<dbReference type="AlphaFoldDB" id="A0A6I4UB23"/>
<evidence type="ECO:0000256" key="6">
    <source>
        <dbReference type="RuleBase" id="RU003983"/>
    </source>
</evidence>
<reference evidence="10 13" key="2">
    <citation type="submission" date="2023-07" db="EMBL/GenBank/DDBJ databases">
        <title>Genomic Encyclopedia of Type Strains, Phase IV (KMG-IV): sequencing the most valuable type-strain genomes for metagenomic binning, comparative biology and taxonomic classification.</title>
        <authorList>
            <person name="Goeker M."/>
        </authorList>
    </citation>
    <scope>NUCLEOTIDE SEQUENCE [LARGE SCALE GENOMIC DNA]</scope>
    <source>
        <strain evidence="10 13">DSM 14432</strain>
    </source>
</reference>
<keyword evidence="1 6" id="KW-0645">Protease</keyword>
<dbReference type="Proteomes" id="UP001238601">
    <property type="component" value="Unassembled WGS sequence"/>
</dbReference>
<evidence type="ECO:0000259" key="8">
    <source>
        <dbReference type="Pfam" id="PF01435"/>
    </source>
</evidence>
<dbReference type="PANTHER" id="PTHR22726:SF1">
    <property type="entry name" value="METALLOENDOPEPTIDASE OMA1, MITOCHONDRIAL"/>
    <property type="match status" value="1"/>
</dbReference>
<dbReference type="Gene3D" id="3.30.2010.10">
    <property type="entry name" value="Metalloproteases ('zincins'), catalytic domain"/>
    <property type="match status" value="1"/>
</dbReference>
<evidence type="ECO:0000256" key="1">
    <source>
        <dbReference type="ARBA" id="ARBA00022670"/>
    </source>
</evidence>
<gene>
    <name evidence="11" type="ORF">GRI55_03200</name>
    <name evidence="10" type="ORF">QOZ97_001950</name>
</gene>
<feature type="domain" description="DUF7092" evidence="9">
    <location>
        <begin position="17"/>
        <end position="63"/>
    </location>
</feature>
<keyword evidence="7" id="KW-0472">Membrane</keyword>
<dbReference type="CDD" id="cd07332">
    <property type="entry name" value="M48C_Oma1_like"/>
    <property type="match status" value="1"/>
</dbReference>
<organism evidence="11 12">
    <name type="scientific">Qipengyuania citrea</name>
    <dbReference type="NCBI Taxonomy" id="225971"/>
    <lineage>
        <taxon>Bacteria</taxon>
        <taxon>Pseudomonadati</taxon>
        <taxon>Pseudomonadota</taxon>
        <taxon>Alphaproteobacteria</taxon>
        <taxon>Sphingomonadales</taxon>
        <taxon>Erythrobacteraceae</taxon>
        <taxon>Qipengyuania</taxon>
    </lineage>
</organism>
<dbReference type="GO" id="GO:0046872">
    <property type="term" value="F:metal ion binding"/>
    <property type="evidence" value="ECO:0007669"/>
    <property type="project" value="UniProtKB-KW"/>
</dbReference>
<comment type="similarity">
    <text evidence="6">Belongs to the peptidase M48 family.</text>
</comment>
<accession>A0A6I4UB23</accession>
<dbReference type="GeneID" id="93686781"/>
<evidence type="ECO:0000256" key="4">
    <source>
        <dbReference type="ARBA" id="ARBA00022833"/>
    </source>
</evidence>
<dbReference type="GO" id="GO:0016020">
    <property type="term" value="C:membrane"/>
    <property type="evidence" value="ECO:0007669"/>
    <property type="project" value="TreeGrafter"/>
</dbReference>
<sequence>MRSTWARSEPMDTSFQLAAEWYDGRSALRHAGELHWDGHAGLVLHAPTAHAEFAVDDLQFADTRPRQIIYRRKSQPDFRLILPADMPPGLAARLPRPSTYGRWIDRLGLGRAAAIFAVTSAAAVALFLTAPAWLGPRIPAGWERQIGDALIGDFGGRICHTPAGDAALAKLLAKVDPADNAQDKVRAGIANMDMANAVALPGGQVLLFDGLVQQAESPEELAGVLGHEVGHVRERHVMTALLRQFGMSILLAGADSGVTNGVFGLAAMGYSRDAEREADEYARARMAESAISPLGAADFFARMADERSDSEDGPAVLGWLASHPSAGERAQAYRAAARTAPAYPPVLSDAEFAALKSMCADDPDVAEFDFF</sequence>
<evidence type="ECO:0000259" key="9">
    <source>
        <dbReference type="Pfam" id="PF23368"/>
    </source>
</evidence>
<evidence type="ECO:0000313" key="12">
    <source>
        <dbReference type="Proteomes" id="UP000439914"/>
    </source>
</evidence>
<keyword evidence="7" id="KW-1133">Transmembrane helix</keyword>
<evidence type="ECO:0000313" key="10">
    <source>
        <dbReference type="EMBL" id="MDQ0566417.1"/>
    </source>
</evidence>
<dbReference type="RefSeq" id="WP_160766175.1">
    <property type="nucleotide sequence ID" value="NZ_JAUSWK010000002.1"/>
</dbReference>
<keyword evidence="2" id="KW-0479">Metal-binding</keyword>
<protein>
    <submittedName>
        <fullName evidence="11">M48 family metalloprotease</fullName>
    </submittedName>
    <submittedName>
        <fullName evidence="10">Zn-dependent protease with chaperone function</fullName>
    </submittedName>
</protein>
<keyword evidence="3 6" id="KW-0378">Hydrolase</keyword>
<evidence type="ECO:0000256" key="3">
    <source>
        <dbReference type="ARBA" id="ARBA00022801"/>
    </source>
</evidence>
<evidence type="ECO:0000313" key="11">
    <source>
        <dbReference type="EMBL" id="MXP34774.1"/>
    </source>
</evidence>
<dbReference type="InterPro" id="IPR001915">
    <property type="entry name" value="Peptidase_M48"/>
</dbReference>
<dbReference type="PANTHER" id="PTHR22726">
    <property type="entry name" value="METALLOENDOPEPTIDASE OMA1"/>
    <property type="match status" value="1"/>
</dbReference>
<keyword evidence="13" id="KW-1185">Reference proteome</keyword>
<keyword evidence="4 6" id="KW-0862">Zinc</keyword>
<comment type="cofactor">
    <cofactor evidence="6">
        <name>Zn(2+)</name>
        <dbReference type="ChEBI" id="CHEBI:29105"/>
    </cofactor>
    <text evidence="6">Binds 1 zinc ion per subunit.</text>
</comment>
<dbReference type="GO" id="GO:0051603">
    <property type="term" value="P:proteolysis involved in protein catabolic process"/>
    <property type="evidence" value="ECO:0007669"/>
    <property type="project" value="TreeGrafter"/>
</dbReference>
<dbReference type="InterPro" id="IPR051156">
    <property type="entry name" value="Mito/Outer_Membr_Metalloprot"/>
</dbReference>
<dbReference type="GO" id="GO:0004222">
    <property type="term" value="F:metalloendopeptidase activity"/>
    <property type="evidence" value="ECO:0007669"/>
    <property type="project" value="InterPro"/>
</dbReference>
<dbReference type="Pfam" id="PF23368">
    <property type="entry name" value="DUF7092"/>
    <property type="match status" value="1"/>
</dbReference>
<dbReference type="Proteomes" id="UP000439914">
    <property type="component" value="Unassembled WGS sequence"/>
</dbReference>
<name>A0A6I4UB23_9SPHN</name>
<reference evidence="11 12" key="1">
    <citation type="submission" date="2019-12" db="EMBL/GenBank/DDBJ databases">
        <title>Genomic-based taxomic classification of the family Erythrobacteraceae.</title>
        <authorList>
            <person name="Xu L."/>
        </authorList>
    </citation>
    <scope>NUCLEOTIDE SEQUENCE [LARGE SCALE GENOMIC DNA]</scope>
    <source>
        <strain evidence="11 12">CGMCC 1.8703</strain>
    </source>
</reference>
<dbReference type="Pfam" id="PF01435">
    <property type="entry name" value="Peptidase_M48"/>
    <property type="match status" value="1"/>
</dbReference>
<comment type="caution">
    <text evidence="11">The sequence shown here is derived from an EMBL/GenBank/DDBJ whole genome shotgun (WGS) entry which is preliminary data.</text>
</comment>
<dbReference type="EMBL" id="WTYG01000001">
    <property type="protein sequence ID" value="MXP34774.1"/>
    <property type="molecule type" value="Genomic_DNA"/>
</dbReference>